<evidence type="ECO:0000256" key="10">
    <source>
        <dbReference type="ARBA" id="ARBA00023136"/>
    </source>
</evidence>
<evidence type="ECO:0000256" key="6">
    <source>
        <dbReference type="ARBA" id="ARBA00022475"/>
    </source>
</evidence>
<evidence type="ECO:0000256" key="3">
    <source>
        <dbReference type="ARBA" id="ARBA00007379"/>
    </source>
</evidence>
<keyword evidence="8 13" id="KW-0812">Transmembrane</keyword>
<comment type="function">
    <text evidence="1">Part of the ABC transporter FtsEX involved in cellular division.</text>
</comment>
<proteinExistence type="inferred from homology"/>
<keyword evidence="10 12" id="KW-0472">Membrane</keyword>
<feature type="transmembrane region" description="Helical" evidence="13">
    <location>
        <begin position="268"/>
        <end position="295"/>
    </location>
</feature>
<feature type="transmembrane region" description="Helical" evidence="13">
    <location>
        <begin position="21"/>
        <end position="42"/>
    </location>
</feature>
<dbReference type="Pfam" id="PF02687">
    <property type="entry name" value="FtsX"/>
    <property type="match status" value="1"/>
</dbReference>
<keyword evidence="11 12" id="KW-0131">Cell cycle</keyword>
<keyword evidence="7 12" id="KW-0132">Cell division</keyword>
<evidence type="ECO:0000256" key="9">
    <source>
        <dbReference type="ARBA" id="ARBA00022989"/>
    </source>
</evidence>
<comment type="subcellular location">
    <subcellularLocation>
        <location evidence="2">Cell membrane</location>
        <topology evidence="2">Multi-pass membrane protein</topology>
    </subcellularLocation>
</comment>
<keyword evidence="9 13" id="KW-1133">Transmembrane helix</keyword>
<evidence type="ECO:0000259" key="14">
    <source>
        <dbReference type="Pfam" id="PF02687"/>
    </source>
</evidence>
<dbReference type="Proteomes" id="UP000886842">
    <property type="component" value="Unassembled WGS sequence"/>
</dbReference>
<accession>A0A9D1KLQ2</accession>
<dbReference type="NCBIfam" id="NF038346">
    <property type="entry name" value="FtsX_actino"/>
    <property type="match status" value="1"/>
</dbReference>
<dbReference type="PIRSF" id="PIRSF003097">
    <property type="entry name" value="FtsX"/>
    <property type="match status" value="1"/>
</dbReference>
<dbReference type="EMBL" id="DVLP01000145">
    <property type="protein sequence ID" value="HIT74880.1"/>
    <property type="molecule type" value="Genomic_DNA"/>
</dbReference>
<dbReference type="InterPro" id="IPR040690">
    <property type="entry name" value="FtsX_ECD"/>
</dbReference>
<dbReference type="PANTHER" id="PTHR47755:SF1">
    <property type="entry name" value="CELL DIVISION PROTEIN FTSX"/>
    <property type="match status" value="1"/>
</dbReference>
<evidence type="ECO:0000256" key="2">
    <source>
        <dbReference type="ARBA" id="ARBA00004651"/>
    </source>
</evidence>
<evidence type="ECO:0000256" key="5">
    <source>
        <dbReference type="ARBA" id="ARBA00021907"/>
    </source>
</evidence>
<sequence>MRHRHILSETWSGLRRNLTMTLAVIVTMWVSLALFGAGLLAYQQVDLMKGRWYDKVEISVFLCGTVSAPSETCEGGQDATEAQKEVILATLENNPEVADVHFESKQEAFEEFRKAYEDSPILDTLTVDQMQESYRIKLVDPERYEGVVGQVAGLPGVQAIQDLREYLDPLFSWMNLIQVATVTASGLLLLAAALQIGNTIRLTAFARRREIGIMRLVGASNFYIMLPFLFEAVIGAALGILLACATLASGVYFIIIQKAKVSLKAFEWIGWSHAGLAMVGVAVVGLALAIIPTLITTRKYLRV</sequence>
<keyword evidence="6 12" id="KW-1003">Cell membrane</keyword>
<name>A0A9D1KLQ2_9ACTN</name>
<evidence type="ECO:0000256" key="12">
    <source>
        <dbReference type="PIRNR" id="PIRNR003097"/>
    </source>
</evidence>
<feature type="transmembrane region" description="Helical" evidence="13">
    <location>
        <begin position="176"/>
        <end position="200"/>
    </location>
</feature>
<dbReference type="PANTHER" id="PTHR47755">
    <property type="entry name" value="CELL DIVISION PROTEIN FTSX"/>
    <property type="match status" value="1"/>
</dbReference>
<dbReference type="InterPro" id="IPR047929">
    <property type="entry name" value="FtsX_actino"/>
</dbReference>
<evidence type="ECO:0000256" key="11">
    <source>
        <dbReference type="ARBA" id="ARBA00023306"/>
    </source>
</evidence>
<evidence type="ECO:0000256" key="7">
    <source>
        <dbReference type="ARBA" id="ARBA00022618"/>
    </source>
</evidence>
<comment type="similarity">
    <text evidence="3 12">Belongs to the ABC-4 integral membrane protein family. FtsX subfamily.</text>
</comment>
<evidence type="ECO:0000259" key="15">
    <source>
        <dbReference type="Pfam" id="PF18075"/>
    </source>
</evidence>
<reference evidence="16" key="2">
    <citation type="journal article" date="2021" name="PeerJ">
        <title>Extensive microbial diversity within the chicken gut microbiome revealed by metagenomics and culture.</title>
        <authorList>
            <person name="Gilroy R."/>
            <person name="Ravi A."/>
            <person name="Getino M."/>
            <person name="Pursley I."/>
            <person name="Horton D.L."/>
            <person name="Alikhan N.F."/>
            <person name="Baker D."/>
            <person name="Gharbi K."/>
            <person name="Hall N."/>
            <person name="Watson M."/>
            <person name="Adriaenssens E.M."/>
            <person name="Foster-Nyarko E."/>
            <person name="Jarju S."/>
            <person name="Secka A."/>
            <person name="Antonio M."/>
            <person name="Oren A."/>
            <person name="Chaudhuri R.R."/>
            <person name="La Ragione R."/>
            <person name="Hildebrand F."/>
            <person name="Pallen M.J."/>
        </authorList>
    </citation>
    <scope>NUCLEOTIDE SEQUENCE</scope>
    <source>
        <strain evidence="16">ChiGjej1B1-24693</strain>
    </source>
</reference>
<comment type="caution">
    <text evidence="16">The sequence shown here is derived from an EMBL/GenBank/DDBJ whole genome shotgun (WGS) entry which is preliminary data.</text>
</comment>
<protein>
    <recommendedName>
        <fullName evidence="5 12">Cell division protein FtsX</fullName>
    </recommendedName>
</protein>
<organism evidence="16 17">
    <name type="scientific">Candidatus Avipropionibacterium avicola</name>
    <dbReference type="NCBI Taxonomy" id="2840701"/>
    <lineage>
        <taxon>Bacteria</taxon>
        <taxon>Bacillati</taxon>
        <taxon>Actinomycetota</taxon>
        <taxon>Actinomycetes</taxon>
        <taxon>Propionibacteriales</taxon>
        <taxon>Propionibacteriaceae</taxon>
        <taxon>Propionibacteriaceae incertae sedis</taxon>
        <taxon>Candidatus Avipropionibacterium</taxon>
    </lineage>
</organism>
<dbReference type="Gene3D" id="3.30.70.3040">
    <property type="match status" value="1"/>
</dbReference>
<evidence type="ECO:0000256" key="4">
    <source>
        <dbReference type="ARBA" id="ARBA00011160"/>
    </source>
</evidence>
<feature type="transmembrane region" description="Helical" evidence="13">
    <location>
        <begin position="212"/>
        <end position="230"/>
    </location>
</feature>
<dbReference type="AlphaFoldDB" id="A0A9D1KLQ2"/>
<feature type="domain" description="FtsX extracellular" evidence="15">
    <location>
        <begin position="56"/>
        <end position="159"/>
    </location>
</feature>
<dbReference type="GO" id="GO:0005886">
    <property type="term" value="C:plasma membrane"/>
    <property type="evidence" value="ECO:0007669"/>
    <property type="project" value="UniProtKB-SubCell"/>
</dbReference>
<dbReference type="InterPro" id="IPR003838">
    <property type="entry name" value="ABC3_permease_C"/>
</dbReference>
<dbReference type="Pfam" id="PF18075">
    <property type="entry name" value="FtsX_ECD"/>
    <property type="match status" value="1"/>
</dbReference>
<evidence type="ECO:0000256" key="8">
    <source>
        <dbReference type="ARBA" id="ARBA00022692"/>
    </source>
</evidence>
<feature type="transmembrane region" description="Helical" evidence="13">
    <location>
        <begin position="236"/>
        <end position="256"/>
    </location>
</feature>
<dbReference type="GO" id="GO:0051301">
    <property type="term" value="P:cell division"/>
    <property type="evidence" value="ECO:0007669"/>
    <property type="project" value="UniProtKB-KW"/>
</dbReference>
<feature type="domain" description="ABC3 transporter permease C-terminal" evidence="14">
    <location>
        <begin position="183"/>
        <end position="299"/>
    </location>
</feature>
<comment type="subunit">
    <text evidence="4">Forms a membrane-associated complex with FtsE.</text>
</comment>
<gene>
    <name evidence="16" type="ORF">IAA98_04785</name>
</gene>
<evidence type="ECO:0000256" key="13">
    <source>
        <dbReference type="SAM" id="Phobius"/>
    </source>
</evidence>
<evidence type="ECO:0000313" key="17">
    <source>
        <dbReference type="Proteomes" id="UP000886842"/>
    </source>
</evidence>
<reference evidence="16" key="1">
    <citation type="submission" date="2020-10" db="EMBL/GenBank/DDBJ databases">
        <authorList>
            <person name="Gilroy R."/>
        </authorList>
    </citation>
    <scope>NUCLEOTIDE SEQUENCE</scope>
    <source>
        <strain evidence="16">ChiGjej1B1-24693</strain>
    </source>
</reference>
<evidence type="ECO:0000256" key="1">
    <source>
        <dbReference type="ARBA" id="ARBA00003552"/>
    </source>
</evidence>
<evidence type="ECO:0000313" key="16">
    <source>
        <dbReference type="EMBL" id="HIT74880.1"/>
    </source>
</evidence>
<dbReference type="InterPro" id="IPR004513">
    <property type="entry name" value="FtsX"/>
</dbReference>